<dbReference type="SUPFAM" id="SSF54373">
    <property type="entry name" value="FAD-linked reductases, C-terminal domain"/>
    <property type="match status" value="1"/>
</dbReference>
<dbReference type="PANTHER" id="PTHR11552">
    <property type="entry name" value="GLUCOSE-METHANOL-CHOLINE GMC OXIDOREDUCTASE"/>
    <property type="match status" value="1"/>
</dbReference>
<gene>
    <name evidence="7" type="ORF">D0Z08_19930</name>
</gene>
<accession>A0A417XXH1</accession>
<proteinExistence type="inferred from homology"/>
<dbReference type="Gene3D" id="3.30.560.10">
    <property type="entry name" value="Glucose Oxidase, domain 3"/>
    <property type="match status" value="1"/>
</dbReference>
<dbReference type="AlphaFoldDB" id="A0A417XXH1"/>
<evidence type="ECO:0000313" key="8">
    <source>
        <dbReference type="Proteomes" id="UP000283644"/>
    </source>
</evidence>
<dbReference type="Gene3D" id="3.50.50.60">
    <property type="entry name" value="FAD/NAD(P)-binding domain"/>
    <property type="match status" value="1"/>
</dbReference>
<dbReference type="InterPro" id="IPR012132">
    <property type="entry name" value="GMC_OxRdtase"/>
</dbReference>
<evidence type="ECO:0000256" key="2">
    <source>
        <dbReference type="ARBA" id="ARBA00010790"/>
    </source>
</evidence>
<evidence type="ECO:0000256" key="4">
    <source>
        <dbReference type="ARBA" id="ARBA00022827"/>
    </source>
</evidence>
<evidence type="ECO:0000256" key="1">
    <source>
        <dbReference type="ARBA" id="ARBA00001974"/>
    </source>
</evidence>
<keyword evidence="4 5" id="KW-0274">FAD</keyword>
<keyword evidence="3" id="KW-0285">Flavoprotein</keyword>
<dbReference type="PIRSF" id="PIRSF000137">
    <property type="entry name" value="Alcohol_oxidase"/>
    <property type="match status" value="1"/>
</dbReference>
<sequence length="524" mass="56786">MQMTSYDYIVVGSGSAGAVVAGRLSEDPRVSVLLVEAGAARKPMNVRIPAAFPTQFKTKGDWEVYTEPEPHLDGRSIYHPRAKVLGGCSAMNAMIYIRGNRADYDTWAKDGATGWSYDEVLPLFRRSEHNSRGAGDYHGTDGPLFIEDQRNPSPFTETMVDAMVTAGLPRNGDFNGAEQEGVGHYQVTHRRGMRWTTADGFVRPAMKRPNFTLLADAQVMKVRISDGRADGVEVEHHGRRELHRAEREVILSAGAFNTPQLLMLSGIGPADHLVEHGIDVVVDNPNVGQHLMDHPLYVSNFETSAAGTLAEAQSPVHLVKYLAARRGLLTSNVGEAGGFFHTRSGEEAPDMQLIGGPAYFWDNGFATHDKPAYTLGLSLVGSKSRGQVRLRSADPRDSVRTTFNYFAERADMDSMVAGIERAREIAGSAGLRDLTTRELHPGPGVGSRADLEAEVRRNVIHTYHPSCTARIGTEADGVVDPELFVHGVGGLRVADTSVFPTIPHGNTHAPAVMVGEKAAAMISG</sequence>
<feature type="binding site" evidence="5">
    <location>
        <position position="84"/>
    </location>
    <ligand>
        <name>FAD</name>
        <dbReference type="ChEBI" id="CHEBI:57692"/>
    </ligand>
</feature>
<name>A0A417XXH1_9ACTN</name>
<dbReference type="OrthoDB" id="9785276at2"/>
<dbReference type="InterPro" id="IPR000172">
    <property type="entry name" value="GMC_OxRdtase_N"/>
</dbReference>
<dbReference type="GO" id="GO:0050660">
    <property type="term" value="F:flavin adenine dinucleotide binding"/>
    <property type="evidence" value="ECO:0007669"/>
    <property type="project" value="InterPro"/>
</dbReference>
<dbReference type="GO" id="GO:0016614">
    <property type="term" value="F:oxidoreductase activity, acting on CH-OH group of donors"/>
    <property type="evidence" value="ECO:0007669"/>
    <property type="project" value="InterPro"/>
</dbReference>
<evidence type="ECO:0000256" key="3">
    <source>
        <dbReference type="ARBA" id="ARBA00022630"/>
    </source>
</evidence>
<comment type="similarity">
    <text evidence="2">Belongs to the GMC oxidoreductase family.</text>
</comment>
<dbReference type="PANTHER" id="PTHR11552:SF147">
    <property type="entry name" value="CHOLINE DEHYDROGENASE, MITOCHONDRIAL"/>
    <property type="match status" value="1"/>
</dbReference>
<keyword evidence="8" id="KW-1185">Reference proteome</keyword>
<organism evidence="7 8">
    <name type="scientific">Nocardioides immobilis</name>
    <dbReference type="NCBI Taxonomy" id="2049295"/>
    <lineage>
        <taxon>Bacteria</taxon>
        <taxon>Bacillati</taxon>
        <taxon>Actinomycetota</taxon>
        <taxon>Actinomycetes</taxon>
        <taxon>Propionibacteriales</taxon>
        <taxon>Nocardioidaceae</taxon>
        <taxon>Nocardioides</taxon>
    </lineage>
</organism>
<dbReference type="Pfam" id="PF05199">
    <property type="entry name" value="GMC_oxred_C"/>
    <property type="match status" value="1"/>
</dbReference>
<dbReference type="Proteomes" id="UP000283644">
    <property type="component" value="Unassembled WGS sequence"/>
</dbReference>
<dbReference type="PROSITE" id="PS00624">
    <property type="entry name" value="GMC_OXRED_2"/>
    <property type="match status" value="1"/>
</dbReference>
<protein>
    <recommendedName>
        <fullName evidence="6">Glucose-methanol-choline oxidoreductase N-terminal domain-containing protein</fullName>
    </recommendedName>
</protein>
<dbReference type="SUPFAM" id="SSF51905">
    <property type="entry name" value="FAD/NAD(P)-binding domain"/>
    <property type="match status" value="1"/>
</dbReference>
<dbReference type="Pfam" id="PF00732">
    <property type="entry name" value="GMC_oxred_N"/>
    <property type="match status" value="1"/>
</dbReference>
<evidence type="ECO:0000256" key="5">
    <source>
        <dbReference type="PIRSR" id="PIRSR000137-2"/>
    </source>
</evidence>
<dbReference type="InterPro" id="IPR007867">
    <property type="entry name" value="GMC_OxRtase_C"/>
</dbReference>
<dbReference type="EMBL" id="QXGH01000025">
    <property type="protein sequence ID" value="RHW25234.1"/>
    <property type="molecule type" value="Genomic_DNA"/>
</dbReference>
<comment type="caution">
    <text evidence="7">The sequence shown here is derived from an EMBL/GenBank/DDBJ whole genome shotgun (WGS) entry which is preliminary data.</text>
</comment>
<evidence type="ECO:0000313" key="7">
    <source>
        <dbReference type="EMBL" id="RHW25234.1"/>
    </source>
</evidence>
<feature type="binding site" evidence="5">
    <location>
        <position position="219"/>
    </location>
    <ligand>
        <name>FAD</name>
        <dbReference type="ChEBI" id="CHEBI:57692"/>
    </ligand>
</feature>
<reference evidence="7 8" key="1">
    <citation type="submission" date="2018-09" db="EMBL/GenBank/DDBJ databases">
        <title>Genome sequencing of Nocardioides immobilis CCTCC AB 2017083 for comparison to Nocardioides silvaticus.</title>
        <authorList>
            <person name="Li C."/>
            <person name="Wang G."/>
        </authorList>
    </citation>
    <scope>NUCLEOTIDE SEQUENCE [LARGE SCALE GENOMIC DNA]</scope>
    <source>
        <strain evidence="7 8">CCTCC AB 2017083</strain>
    </source>
</reference>
<evidence type="ECO:0000259" key="6">
    <source>
        <dbReference type="PROSITE" id="PS00624"/>
    </source>
</evidence>
<feature type="domain" description="Glucose-methanol-choline oxidoreductase N-terminal" evidence="6">
    <location>
        <begin position="254"/>
        <end position="268"/>
    </location>
</feature>
<dbReference type="InterPro" id="IPR036188">
    <property type="entry name" value="FAD/NAD-bd_sf"/>
</dbReference>
<comment type="cofactor">
    <cofactor evidence="1 5">
        <name>FAD</name>
        <dbReference type="ChEBI" id="CHEBI:57692"/>
    </cofactor>
</comment>